<dbReference type="Pfam" id="PF00005">
    <property type="entry name" value="ABC_tran"/>
    <property type="match status" value="1"/>
</dbReference>
<dbReference type="PANTHER" id="PTHR24220">
    <property type="entry name" value="IMPORT ATP-BINDING PROTEIN"/>
    <property type="match status" value="1"/>
</dbReference>
<evidence type="ECO:0000313" key="2">
    <source>
        <dbReference type="EMBL" id="TVY98972.1"/>
    </source>
</evidence>
<dbReference type="Gene3D" id="3.40.50.300">
    <property type="entry name" value="P-loop containing nucleotide triphosphate hydrolases"/>
    <property type="match status" value="1"/>
</dbReference>
<dbReference type="GO" id="GO:0005524">
    <property type="term" value="F:ATP binding"/>
    <property type="evidence" value="ECO:0007669"/>
    <property type="project" value="UniProtKB-KW"/>
</dbReference>
<organism evidence="2 3">
    <name type="scientific">Trebonia kvetii</name>
    <dbReference type="NCBI Taxonomy" id="2480626"/>
    <lineage>
        <taxon>Bacteria</taxon>
        <taxon>Bacillati</taxon>
        <taxon>Actinomycetota</taxon>
        <taxon>Actinomycetes</taxon>
        <taxon>Streptosporangiales</taxon>
        <taxon>Treboniaceae</taxon>
        <taxon>Trebonia</taxon>
    </lineage>
</organism>
<reference evidence="2 3" key="1">
    <citation type="submission" date="2018-11" db="EMBL/GenBank/DDBJ databases">
        <title>Trebonia kvetii gen.nov., sp.nov., a novel acidophilic actinobacterium, and proposal of the new actinobacterial family Treboniaceae fam. nov.</title>
        <authorList>
            <person name="Rapoport D."/>
            <person name="Sagova-Mareckova M."/>
            <person name="Sedlacek I."/>
            <person name="Provaznik J."/>
            <person name="Kralova S."/>
            <person name="Pavlinic D."/>
            <person name="Benes V."/>
            <person name="Kopecky J."/>
        </authorList>
    </citation>
    <scope>NUCLEOTIDE SEQUENCE [LARGE SCALE GENOMIC DNA]</scope>
    <source>
        <strain evidence="2 3">15Tr583</strain>
    </source>
</reference>
<name>A0A6P2BKK6_9ACTN</name>
<protein>
    <submittedName>
        <fullName evidence="2">ATP-binding cassette domain-containing protein</fullName>
    </submittedName>
</protein>
<dbReference type="GO" id="GO:0016887">
    <property type="term" value="F:ATP hydrolysis activity"/>
    <property type="evidence" value="ECO:0007669"/>
    <property type="project" value="InterPro"/>
</dbReference>
<dbReference type="GO" id="GO:0005886">
    <property type="term" value="C:plasma membrane"/>
    <property type="evidence" value="ECO:0007669"/>
    <property type="project" value="TreeGrafter"/>
</dbReference>
<keyword evidence="2" id="KW-0547">Nucleotide-binding</keyword>
<sequence length="145" mass="15905">MRARCNRVRLPVREPRLSRLDPGTVAQRASRERRAARGALARVGLGHRVGHQATKLSGSKRHRVAIARATVGRQAIVFADEPTGNLDSATRRLILDRMREMNRQGATLVVISHDDHVPAACTRRIDMPDGQLIPGSANAARRSAP</sequence>
<feature type="domain" description="ABC transporter" evidence="1">
    <location>
        <begin position="19"/>
        <end position="83"/>
    </location>
</feature>
<evidence type="ECO:0000259" key="1">
    <source>
        <dbReference type="Pfam" id="PF00005"/>
    </source>
</evidence>
<dbReference type="GO" id="GO:0022857">
    <property type="term" value="F:transmembrane transporter activity"/>
    <property type="evidence" value="ECO:0007669"/>
    <property type="project" value="TreeGrafter"/>
</dbReference>
<keyword evidence="2" id="KW-0067">ATP-binding</keyword>
<dbReference type="EMBL" id="RPFW01000016">
    <property type="protein sequence ID" value="TVY98972.1"/>
    <property type="molecule type" value="Genomic_DNA"/>
</dbReference>
<evidence type="ECO:0000313" key="3">
    <source>
        <dbReference type="Proteomes" id="UP000460272"/>
    </source>
</evidence>
<dbReference type="SUPFAM" id="SSF52540">
    <property type="entry name" value="P-loop containing nucleoside triphosphate hydrolases"/>
    <property type="match status" value="1"/>
</dbReference>
<gene>
    <name evidence="2" type="ORF">EAS64_42470</name>
</gene>
<dbReference type="InterPro" id="IPR015854">
    <property type="entry name" value="ABC_transpr_LolD-like"/>
</dbReference>
<comment type="caution">
    <text evidence="2">The sequence shown here is derived from an EMBL/GenBank/DDBJ whole genome shotgun (WGS) entry which is preliminary data.</text>
</comment>
<dbReference type="AlphaFoldDB" id="A0A6P2BKK6"/>
<dbReference type="InterPro" id="IPR003439">
    <property type="entry name" value="ABC_transporter-like_ATP-bd"/>
</dbReference>
<dbReference type="InterPro" id="IPR027417">
    <property type="entry name" value="P-loop_NTPase"/>
</dbReference>
<dbReference type="OrthoDB" id="9802264at2"/>
<proteinExistence type="predicted"/>
<dbReference type="PANTHER" id="PTHR24220:SF86">
    <property type="entry name" value="ABC TRANSPORTER ABCH.1"/>
    <property type="match status" value="1"/>
</dbReference>
<dbReference type="Proteomes" id="UP000460272">
    <property type="component" value="Unassembled WGS sequence"/>
</dbReference>
<keyword evidence="3" id="KW-1185">Reference proteome</keyword>
<accession>A0A6P2BKK6</accession>